<name>A0AAN1XVH7_UNVUL</name>
<dbReference type="Gene3D" id="1.10.150.20">
    <property type="entry name" value="5' to 3' exonuclease, C-terminal subdomain"/>
    <property type="match status" value="1"/>
</dbReference>
<dbReference type="Proteomes" id="UP001317532">
    <property type="component" value="Chromosome"/>
</dbReference>
<sequence>MAALYPTRGPGSYTTPGDTIYSWRIRRTIFDEAGIVAKFGVLPESIPDYLALVGDAADGFPGLPGWGAKAAAVLARYVHLEMIPADPRAWNVNVASPGRLAQSLERNRDRAFLFRDLATLCTDIALFDDVDALR</sequence>
<evidence type="ECO:0000259" key="1">
    <source>
        <dbReference type="Pfam" id="PF01367"/>
    </source>
</evidence>
<dbReference type="AlphaFoldDB" id="A0AAN1XVH7"/>
<dbReference type="GO" id="GO:0017108">
    <property type="term" value="F:5'-flap endonuclease activity"/>
    <property type="evidence" value="ECO:0007669"/>
    <property type="project" value="InterPro"/>
</dbReference>
<dbReference type="Pfam" id="PF01367">
    <property type="entry name" value="5_3_exonuc"/>
    <property type="match status" value="1"/>
</dbReference>
<dbReference type="PANTHER" id="PTHR42646:SF2">
    <property type="entry name" value="5'-3' EXONUCLEASE FAMILY PROTEIN"/>
    <property type="match status" value="1"/>
</dbReference>
<dbReference type="GO" id="GO:0003677">
    <property type="term" value="F:DNA binding"/>
    <property type="evidence" value="ECO:0007669"/>
    <property type="project" value="InterPro"/>
</dbReference>
<dbReference type="EMBL" id="AP025523">
    <property type="protein sequence ID" value="BDE04988.1"/>
    <property type="molecule type" value="Genomic_DNA"/>
</dbReference>
<dbReference type="KEGG" id="vab:WPS_02640"/>
<evidence type="ECO:0000313" key="3">
    <source>
        <dbReference type="Proteomes" id="UP001317532"/>
    </source>
</evidence>
<dbReference type="PANTHER" id="PTHR42646">
    <property type="entry name" value="FLAP ENDONUCLEASE XNI"/>
    <property type="match status" value="1"/>
</dbReference>
<reference evidence="2 3" key="1">
    <citation type="journal article" date="2022" name="ISME Commun">
        <title>Vulcanimicrobium alpinus gen. nov. sp. nov., the first cultivated representative of the candidate phylum 'Eremiobacterota', is a metabolically versatile aerobic anoxygenic phototroph.</title>
        <authorList>
            <person name="Yabe S."/>
            <person name="Muto K."/>
            <person name="Abe K."/>
            <person name="Yokota A."/>
            <person name="Staudigel H."/>
            <person name="Tebo B.M."/>
        </authorList>
    </citation>
    <scope>NUCLEOTIDE SEQUENCE [LARGE SCALE GENOMIC DNA]</scope>
    <source>
        <strain evidence="2 3">WC8-2</strain>
    </source>
</reference>
<dbReference type="GO" id="GO:0033567">
    <property type="term" value="P:DNA replication, Okazaki fragment processing"/>
    <property type="evidence" value="ECO:0007669"/>
    <property type="project" value="InterPro"/>
</dbReference>
<accession>A0AAN1XVH7</accession>
<dbReference type="InterPro" id="IPR036279">
    <property type="entry name" value="5-3_exonuclease_C_sf"/>
</dbReference>
<evidence type="ECO:0000313" key="2">
    <source>
        <dbReference type="EMBL" id="BDE04988.1"/>
    </source>
</evidence>
<feature type="domain" description="5'-3' exonuclease" evidence="1">
    <location>
        <begin position="42"/>
        <end position="133"/>
    </location>
</feature>
<dbReference type="CDD" id="cd09898">
    <property type="entry name" value="H3TH_53EXO"/>
    <property type="match status" value="1"/>
</dbReference>
<dbReference type="InterPro" id="IPR020045">
    <property type="entry name" value="DNA_polI_H3TH"/>
</dbReference>
<proteinExistence type="predicted"/>
<gene>
    <name evidence="2" type="ORF">WPS_02640</name>
</gene>
<protein>
    <recommendedName>
        <fullName evidence="1">5'-3' exonuclease domain-containing protein</fullName>
    </recommendedName>
</protein>
<dbReference type="SUPFAM" id="SSF47807">
    <property type="entry name" value="5' to 3' exonuclease, C-terminal subdomain"/>
    <property type="match status" value="1"/>
</dbReference>
<organism evidence="2 3">
    <name type="scientific">Vulcanimicrobium alpinum</name>
    <dbReference type="NCBI Taxonomy" id="3016050"/>
    <lineage>
        <taxon>Bacteria</taxon>
        <taxon>Bacillati</taxon>
        <taxon>Vulcanimicrobiota</taxon>
        <taxon>Vulcanimicrobiia</taxon>
        <taxon>Vulcanimicrobiales</taxon>
        <taxon>Vulcanimicrobiaceae</taxon>
        <taxon>Vulcanimicrobium</taxon>
    </lineage>
</organism>
<keyword evidence="3" id="KW-1185">Reference proteome</keyword>
<dbReference type="InterPro" id="IPR038969">
    <property type="entry name" value="FEN"/>
</dbReference>